<sequence>MSSDDQANTIEALKEAAKFEDAHSVDQLFGLFGGALSMCWDHPEKAGNFHAEEAEILVEGAIARLAELSGGTMMAGGPRYQFPEGFEIVDDSVESHSRYEILRPSGTHMRVHPSGRGLKDDYEGWTALLELLKKECFEDWGVVPKIKLVHTQYHYVQANKIEEIQ</sequence>
<dbReference type="EMBL" id="MH271313">
    <property type="protein sequence ID" value="AWY06189.1"/>
    <property type="molecule type" value="Genomic_DNA"/>
</dbReference>
<organism evidence="1 2">
    <name type="scientific">Gordonia phage Suzy</name>
    <dbReference type="NCBI Taxonomy" id="2201430"/>
    <lineage>
        <taxon>Viruses</taxon>
        <taxon>Duplodnaviria</taxon>
        <taxon>Heunggongvirae</taxon>
        <taxon>Uroviricota</taxon>
        <taxon>Caudoviricetes</taxon>
        <taxon>Terapinvirus</taxon>
        <taxon>Terapinvirus suzy</taxon>
    </lineage>
</organism>
<reference evidence="2" key="1">
    <citation type="submission" date="2018-04" db="EMBL/GenBank/DDBJ databases">
        <authorList>
            <person name="Harrington T."/>
            <person name="Washburn E."/>
            <person name="Bricker J."/>
            <person name="McKinney A."/>
            <person name="Betsko A.J."/>
            <person name="Garlena R.A."/>
            <person name="Russell D.A."/>
            <person name="Pope W.A."/>
            <person name="Jacobs-Sera D."/>
            <person name="Hatfull G.F."/>
        </authorList>
    </citation>
    <scope>NUCLEOTIDE SEQUENCE [LARGE SCALE GENOMIC DNA]</scope>
</reference>
<dbReference type="KEGG" id="vg:54993603"/>
<evidence type="ECO:0000313" key="2">
    <source>
        <dbReference type="Proteomes" id="UP000250774"/>
    </source>
</evidence>
<accession>A0A2Z4Q8T2</accession>
<evidence type="ECO:0000313" key="1">
    <source>
        <dbReference type="EMBL" id="AWY06189.1"/>
    </source>
</evidence>
<gene>
    <name evidence="1" type="primary">85</name>
    <name evidence="1" type="ORF">PBI_SUZY_85</name>
</gene>
<dbReference type="Proteomes" id="UP000250774">
    <property type="component" value="Segment"/>
</dbReference>
<keyword evidence="2" id="KW-1185">Reference proteome</keyword>
<protein>
    <submittedName>
        <fullName evidence="1">Uncharacterized protein</fullName>
    </submittedName>
</protein>
<dbReference type="GeneID" id="54993603"/>
<name>A0A2Z4Q8T2_9CAUD</name>
<proteinExistence type="predicted"/>
<dbReference type="RefSeq" id="YP_009803046.1">
    <property type="nucleotide sequence ID" value="NC_047990.1"/>
</dbReference>